<dbReference type="Proteomes" id="UP000823935">
    <property type="component" value="Unassembled WGS sequence"/>
</dbReference>
<comment type="caution">
    <text evidence="2">The sequence shown here is derived from an EMBL/GenBank/DDBJ whole genome shotgun (WGS) entry which is preliminary data.</text>
</comment>
<evidence type="ECO:0000313" key="3">
    <source>
        <dbReference type="Proteomes" id="UP000823935"/>
    </source>
</evidence>
<dbReference type="InterPro" id="IPR011044">
    <property type="entry name" value="Quino_amine_DH_bsu"/>
</dbReference>
<sequence length="647" mass="72062">MRKKWKGIFCGAVLLTLLVFETLGGNAEGETLPKTDAEAAVPGNDAQTEQDFGENAAAKESVFWLPVDLPEDAVYTQSLAWEDSLLTVSWFDGQDARASLWDCRDGSLIEESAFPDVSMGTIRAAEDGMLEAYNADTGEFLVIGEHFQVSRRITLPEAPAAYPVLSPDRQAAYYTSEDGSLKRYDTAKRTAEILAVGKEADYGLSAEAVLAEGQVLMVSGWEDGVYQLVFYDTRTWDELGRTDTGLKITSSGQDYTAFLYGSIYRLAYGNLYRQEQTKELVLAAEEEYYGLACYPEAECVLTSYELPDGALVLSFYNLETGIREAVTSVSPLSSKGFLHDVTLLYFPNAGQAAVVCGDGILIWRPEQDQTGETLSRSIDFYRGPEEQLQELTPLKEEAGLLSDAYGVEIYMGDQCERDFFDYTAEPVYEVRLVEKGLEELKTAFGDYPRDFFRQLGEGAYGALKIYLVGALAPAGAQGISDAAGLYFCSGNEQYLVLNLEEWASMRQTFYHETAHAIDCYINGTAYQSFQSGEWESLNPEGFSYAYSYAEDQEDLNGSWVAGLSLSEPAYFVDTYSKTFPAEDRARILEYAMAFGDLPVYFQEGPIQQKLSYLCSRIREAFDTAGWPEKTLWEAPLKENLKDFEKTN</sequence>
<feature type="chain" id="PRO_5038788899" description="WD40 repeat domain-containing protein" evidence="1">
    <location>
        <begin position="28"/>
        <end position="647"/>
    </location>
</feature>
<organism evidence="2 3">
    <name type="scientific">Candidatus Limivivens intestinipullorum</name>
    <dbReference type="NCBI Taxonomy" id="2840858"/>
    <lineage>
        <taxon>Bacteria</taxon>
        <taxon>Bacillati</taxon>
        <taxon>Bacillota</taxon>
        <taxon>Clostridia</taxon>
        <taxon>Lachnospirales</taxon>
        <taxon>Lachnospiraceae</taxon>
        <taxon>Lachnospiraceae incertae sedis</taxon>
        <taxon>Candidatus Limivivens</taxon>
    </lineage>
</organism>
<keyword evidence="1" id="KW-0732">Signal</keyword>
<reference evidence="2" key="1">
    <citation type="submission" date="2020-10" db="EMBL/GenBank/DDBJ databases">
        <authorList>
            <person name="Gilroy R."/>
        </authorList>
    </citation>
    <scope>NUCLEOTIDE SEQUENCE</scope>
    <source>
        <strain evidence="2">CHK190-19873</strain>
    </source>
</reference>
<accession>A0A9D1EQP5</accession>
<dbReference type="AlphaFoldDB" id="A0A9D1EQP5"/>
<reference evidence="2" key="2">
    <citation type="journal article" date="2021" name="PeerJ">
        <title>Extensive microbial diversity within the chicken gut microbiome revealed by metagenomics and culture.</title>
        <authorList>
            <person name="Gilroy R."/>
            <person name="Ravi A."/>
            <person name="Getino M."/>
            <person name="Pursley I."/>
            <person name="Horton D.L."/>
            <person name="Alikhan N.F."/>
            <person name="Baker D."/>
            <person name="Gharbi K."/>
            <person name="Hall N."/>
            <person name="Watson M."/>
            <person name="Adriaenssens E.M."/>
            <person name="Foster-Nyarko E."/>
            <person name="Jarju S."/>
            <person name="Secka A."/>
            <person name="Antonio M."/>
            <person name="Oren A."/>
            <person name="Chaudhuri R.R."/>
            <person name="La Ragione R."/>
            <person name="Hildebrand F."/>
            <person name="Pallen M.J."/>
        </authorList>
    </citation>
    <scope>NUCLEOTIDE SEQUENCE</scope>
    <source>
        <strain evidence="2">CHK190-19873</strain>
    </source>
</reference>
<dbReference type="SUPFAM" id="SSF50969">
    <property type="entry name" value="YVTN repeat-like/Quinoprotein amine dehydrogenase"/>
    <property type="match status" value="1"/>
</dbReference>
<gene>
    <name evidence="2" type="ORF">IAB44_02535</name>
</gene>
<evidence type="ECO:0000256" key="1">
    <source>
        <dbReference type="SAM" id="SignalP"/>
    </source>
</evidence>
<name>A0A9D1EQP5_9FIRM</name>
<evidence type="ECO:0008006" key="4">
    <source>
        <dbReference type="Google" id="ProtNLM"/>
    </source>
</evidence>
<dbReference type="EMBL" id="DVIQ01000015">
    <property type="protein sequence ID" value="HIS30414.1"/>
    <property type="molecule type" value="Genomic_DNA"/>
</dbReference>
<protein>
    <recommendedName>
        <fullName evidence="4">WD40 repeat domain-containing protein</fullName>
    </recommendedName>
</protein>
<feature type="signal peptide" evidence="1">
    <location>
        <begin position="1"/>
        <end position="27"/>
    </location>
</feature>
<proteinExistence type="predicted"/>
<evidence type="ECO:0000313" key="2">
    <source>
        <dbReference type="EMBL" id="HIS30414.1"/>
    </source>
</evidence>